<feature type="domain" description="AGC-kinase C-terminal" evidence="6">
    <location>
        <begin position="26"/>
        <end position="71"/>
    </location>
</feature>
<dbReference type="EMBL" id="KN609863">
    <property type="protein sequence ID" value="KHJ78347.1"/>
    <property type="molecule type" value="Genomic_DNA"/>
</dbReference>
<sequence length="71" mass="8502">LLQKDKHKRLGSKEDFKEVKAHEFFKVIDWEKLLKREIKAPFVPQVKDERDVRNIAEDFVKIKINPGQNDK</sequence>
<reference evidence="7 8" key="1">
    <citation type="submission" date="2014-03" db="EMBL/GenBank/DDBJ databases">
        <title>Draft genome of the hookworm Oesophagostomum dentatum.</title>
        <authorList>
            <person name="Mitreva M."/>
        </authorList>
    </citation>
    <scope>NUCLEOTIDE SEQUENCE [LARGE SCALE GENOMIC DNA]</scope>
    <source>
        <strain evidence="7 8">OD-Hann</strain>
    </source>
</reference>
<evidence type="ECO:0000256" key="2">
    <source>
        <dbReference type="ARBA" id="ARBA00022679"/>
    </source>
</evidence>
<feature type="non-terminal residue" evidence="7">
    <location>
        <position position="1"/>
    </location>
</feature>
<keyword evidence="2" id="KW-0808">Transferase</keyword>
<keyword evidence="4" id="KW-0418">Kinase</keyword>
<dbReference type="Gene3D" id="1.10.510.10">
    <property type="entry name" value="Transferase(Phosphotransferase) domain 1"/>
    <property type="match status" value="1"/>
</dbReference>
<dbReference type="PANTHER" id="PTHR24351">
    <property type="entry name" value="RIBOSOMAL PROTEIN S6 KINASE"/>
    <property type="match status" value="1"/>
</dbReference>
<dbReference type="GO" id="GO:0004674">
    <property type="term" value="F:protein serine/threonine kinase activity"/>
    <property type="evidence" value="ECO:0007669"/>
    <property type="project" value="UniProtKB-KW"/>
</dbReference>
<dbReference type="PROSITE" id="PS51285">
    <property type="entry name" value="AGC_KINASE_CTER"/>
    <property type="match status" value="1"/>
</dbReference>
<keyword evidence="1" id="KW-0723">Serine/threonine-protein kinase</keyword>
<dbReference type="Gene3D" id="3.30.200.20">
    <property type="entry name" value="Phosphorylase Kinase, domain 1"/>
    <property type="match status" value="1"/>
</dbReference>
<dbReference type="AlphaFoldDB" id="A0A0B1S4B8"/>
<evidence type="ECO:0000313" key="8">
    <source>
        <dbReference type="Proteomes" id="UP000053660"/>
    </source>
</evidence>
<keyword evidence="3" id="KW-0547">Nucleotide-binding</keyword>
<protein>
    <recommendedName>
        <fullName evidence="6">AGC-kinase C-terminal domain-containing protein</fullName>
    </recommendedName>
</protein>
<keyword evidence="8" id="KW-1185">Reference proteome</keyword>
<evidence type="ECO:0000259" key="6">
    <source>
        <dbReference type="PROSITE" id="PS51285"/>
    </source>
</evidence>
<organism evidence="7 8">
    <name type="scientific">Oesophagostomum dentatum</name>
    <name type="common">Nodular worm</name>
    <dbReference type="NCBI Taxonomy" id="61180"/>
    <lineage>
        <taxon>Eukaryota</taxon>
        <taxon>Metazoa</taxon>
        <taxon>Ecdysozoa</taxon>
        <taxon>Nematoda</taxon>
        <taxon>Chromadorea</taxon>
        <taxon>Rhabditida</taxon>
        <taxon>Rhabditina</taxon>
        <taxon>Rhabditomorpha</taxon>
        <taxon>Strongyloidea</taxon>
        <taxon>Strongylidae</taxon>
        <taxon>Oesophagostomum</taxon>
    </lineage>
</organism>
<dbReference type="GO" id="GO:0005524">
    <property type="term" value="F:ATP binding"/>
    <property type="evidence" value="ECO:0007669"/>
    <property type="project" value="UniProtKB-KW"/>
</dbReference>
<evidence type="ECO:0000256" key="1">
    <source>
        <dbReference type="ARBA" id="ARBA00022527"/>
    </source>
</evidence>
<dbReference type="InterPro" id="IPR000961">
    <property type="entry name" value="AGC-kinase_C"/>
</dbReference>
<keyword evidence="5" id="KW-0067">ATP-binding</keyword>
<evidence type="ECO:0000313" key="7">
    <source>
        <dbReference type="EMBL" id="KHJ78347.1"/>
    </source>
</evidence>
<accession>A0A0B1S4B8</accession>
<dbReference type="Proteomes" id="UP000053660">
    <property type="component" value="Unassembled WGS sequence"/>
</dbReference>
<evidence type="ECO:0000256" key="4">
    <source>
        <dbReference type="ARBA" id="ARBA00022777"/>
    </source>
</evidence>
<evidence type="ECO:0000256" key="5">
    <source>
        <dbReference type="ARBA" id="ARBA00022840"/>
    </source>
</evidence>
<dbReference type="OrthoDB" id="63267at2759"/>
<proteinExistence type="predicted"/>
<name>A0A0B1S4B8_OESDE</name>
<gene>
    <name evidence="7" type="ORF">OESDEN_22032</name>
</gene>
<dbReference type="SMART" id="SM00133">
    <property type="entry name" value="S_TK_X"/>
    <property type="match status" value="1"/>
</dbReference>
<evidence type="ECO:0000256" key="3">
    <source>
        <dbReference type="ARBA" id="ARBA00022741"/>
    </source>
</evidence>